<name>A0A1J1CEW7_CALAY</name>
<evidence type="ECO:0000256" key="5">
    <source>
        <dbReference type="ARBA" id="ARBA00022989"/>
    </source>
</evidence>
<dbReference type="GO" id="GO:0048038">
    <property type="term" value="F:quinone binding"/>
    <property type="evidence" value="ECO:0007669"/>
    <property type="project" value="UniProtKB-KW"/>
</dbReference>
<proteinExistence type="inferred from homology"/>
<evidence type="ECO:0000256" key="3">
    <source>
        <dbReference type="ARBA" id="ARBA00022448"/>
    </source>
</evidence>
<dbReference type="AlphaFoldDB" id="A0A1J1CEW7"/>
<keyword evidence="3" id="KW-0813">Transport</keyword>
<keyword evidence="4 7" id="KW-0812">Transmembrane</keyword>
<evidence type="ECO:0000313" key="10">
    <source>
        <dbReference type="Proteomes" id="UP000183868"/>
    </source>
</evidence>
<gene>
    <name evidence="9" type="primary">nuoA</name>
    <name evidence="9" type="ORF">Cabys_4056</name>
</gene>
<dbReference type="OrthoDB" id="9791970at2"/>
<keyword evidence="7" id="KW-0520">NAD</keyword>
<evidence type="ECO:0000256" key="8">
    <source>
        <dbReference type="SAM" id="Phobius"/>
    </source>
</evidence>
<dbReference type="InterPro" id="IPR038430">
    <property type="entry name" value="NDAH_ubi_oxred_su3_sf"/>
</dbReference>
<dbReference type="GO" id="GO:0030964">
    <property type="term" value="C:NADH dehydrogenase complex"/>
    <property type="evidence" value="ECO:0007669"/>
    <property type="project" value="TreeGrafter"/>
</dbReference>
<accession>A0A1J1CEW7</accession>
<feature type="transmembrane region" description="Helical" evidence="8">
    <location>
        <begin position="68"/>
        <end position="87"/>
    </location>
</feature>
<evidence type="ECO:0000256" key="1">
    <source>
        <dbReference type="ARBA" id="ARBA00004370"/>
    </source>
</evidence>
<comment type="catalytic activity">
    <reaction evidence="7">
        <text>a quinone + NADH + 5 H(+)(in) = a quinol + NAD(+) + 4 H(+)(out)</text>
        <dbReference type="Rhea" id="RHEA:57888"/>
        <dbReference type="ChEBI" id="CHEBI:15378"/>
        <dbReference type="ChEBI" id="CHEBI:24646"/>
        <dbReference type="ChEBI" id="CHEBI:57540"/>
        <dbReference type="ChEBI" id="CHEBI:57945"/>
        <dbReference type="ChEBI" id="CHEBI:132124"/>
    </reaction>
</comment>
<dbReference type="Pfam" id="PF00507">
    <property type="entry name" value="Oxidored_q4"/>
    <property type="match status" value="1"/>
</dbReference>
<dbReference type="EC" id="7.1.1.-" evidence="7"/>
<comment type="similarity">
    <text evidence="2 7">Belongs to the complex I subunit 3 family.</text>
</comment>
<reference evidence="9 10" key="1">
    <citation type="submission" date="2016-11" db="EMBL/GenBank/DDBJ databases">
        <title>Genomic analysis of Caldithrix abyssi and proposal of a novel bacterial phylum Caldithrichaeota.</title>
        <authorList>
            <person name="Kublanov I."/>
            <person name="Sigalova O."/>
            <person name="Gavrilov S."/>
            <person name="Lebedinsky A."/>
            <person name="Ivanova N."/>
            <person name="Daum C."/>
            <person name="Reddy T."/>
            <person name="Klenk H.P."/>
            <person name="Goker M."/>
            <person name="Reva O."/>
            <person name="Miroshnichenko M."/>
            <person name="Kyprides N."/>
            <person name="Woyke T."/>
            <person name="Gelfand M."/>
        </authorList>
    </citation>
    <scope>NUCLEOTIDE SEQUENCE [LARGE SCALE GENOMIC DNA]</scope>
    <source>
        <strain evidence="9 10">LF13</strain>
    </source>
</reference>
<dbReference type="EMBL" id="CP018099">
    <property type="protein sequence ID" value="APF20801.1"/>
    <property type="molecule type" value="Genomic_DNA"/>
</dbReference>
<organism evidence="9 10">
    <name type="scientific">Caldithrix abyssi DSM 13497</name>
    <dbReference type="NCBI Taxonomy" id="880073"/>
    <lineage>
        <taxon>Bacteria</taxon>
        <taxon>Pseudomonadati</taxon>
        <taxon>Calditrichota</taxon>
        <taxon>Calditrichia</taxon>
        <taxon>Calditrichales</taxon>
        <taxon>Calditrichaceae</taxon>
        <taxon>Caldithrix</taxon>
    </lineage>
</organism>
<keyword evidence="5 8" id="KW-1133">Transmembrane helix</keyword>
<dbReference type="PANTHER" id="PTHR11058">
    <property type="entry name" value="NADH-UBIQUINONE OXIDOREDUCTASE CHAIN 3"/>
    <property type="match status" value="1"/>
</dbReference>
<feature type="transmembrane region" description="Helical" evidence="8">
    <location>
        <begin position="39"/>
        <end position="62"/>
    </location>
</feature>
<dbReference type="KEGG" id="caby:Cabys_4056"/>
<comment type="subcellular location">
    <subcellularLocation>
        <location evidence="7">Cell membrane</location>
        <topology evidence="7">Multi-pass membrane protein</topology>
    </subcellularLocation>
    <subcellularLocation>
        <location evidence="1">Membrane</location>
    </subcellularLocation>
</comment>
<evidence type="ECO:0000256" key="7">
    <source>
        <dbReference type="RuleBase" id="RU003639"/>
    </source>
</evidence>
<dbReference type="GO" id="GO:0008137">
    <property type="term" value="F:NADH dehydrogenase (ubiquinone) activity"/>
    <property type="evidence" value="ECO:0007669"/>
    <property type="project" value="InterPro"/>
</dbReference>
<evidence type="ECO:0000256" key="4">
    <source>
        <dbReference type="ARBA" id="ARBA00022692"/>
    </source>
</evidence>
<comment type="function">
    <text evidence="7">NDH-1 shuttles electrons from NADH, via FMN and iron-sulfur (Fe-S) centers, to quinones in the respiratory chain.</text>
</comment>
<evidence type="ECO:0000256" key="6">
    <source>
        <dbReference type="ARBA" id="ARBA00023136"/>
    </source>
</evidence>
<evidence type="ECO:0000256" key="2">
    <source>
        <dbReference type="ARBA" id="ARBA00008472"/>
    </source>
</evidence>
<dbReference type="GO" id="GO:0005886">
    <property type="term" value="C:plasma membrane"/>
    <property type="evidence" value="ECO:0007669"/>
    <property type="project" value="UniProtKB-SubCell"/>
</dbReference>
<keyword evidence="6 8" id="KW-0472">Membrane</keyword>
<dbReference type="Gene3D" id="1.20.58.1610">
    <property type="entry name" value="NADH:ubiquinone/plastoquinone oxidoreductase, chain 3"/>
    <property type="match status" value="1"/>
</dbReference>
<sequence length="115" mass="13103">MLGLSYLLGQRHKERATGEYFESGILHTGTSQIRFTAHFYLIALFFIIFDLEAVFIIAWAIAYKEVGWAGFIGVAIFILILLIVLVYEWRIGALNFAADGKEIIKRMKSIKEGEK</sequence>
<dbReference type="Proteomes" id="UP000183868">
    <property type="component" value="Chromosome"/>
</dbReference>
<keyword evidence="7" id="KW-0874">Quinone</keyword>
<protein>
    <recommendedName>
        <fullName evidence="7">NADH-quinone oxidoreductase subunit</fullName>
        <ecNumber evidence="7">7.1.1.-</ecNumber>
    </recommendedName>
</protein>
<dbReference type="InterPro" id="IPR000440">
    <property type="entry name" value="NADH_UbQ/plastoQ_OxRdtase_su3"/>
</dbReference>
<dbReference type="PANTHER" id="PTHR11058:SF21">
    <property type="entry name" value="NADH-QUINONE OXIDOREDUCTASE SUBUNIT A"/>
    <property type="match status" value="1"/>
</dbReference>
<evidence type="ECO:0000313" key="9">
    <source>
        <dbReference type="EMBL" id="APF20801.1"/>
    </source>
</evidence>